<proteinExistence type="predicted"/>
<keyword evidence="1" id="KW-0472">Membrane</keyword>
<evidence type="ECO:0000313" key="2">
    <source>
        <dbReference type="EMBL" id="NDU99762.1"/>
    </source>
</evidence>
<protein>
    <submittedName>
        <fullName evidence="2">Uncharacterized protein</fullName>
    </submittedName>
</protein>
<keyword evidence="3" id="KW-1185">Reference proteome</keyword>
<sequence length="75" mass="7973">MTFLTILYLGVASFALLMTFSEGFAKPGYNARKAVLSFVACAFWPLTVAAIIVMAMAPTSLAMRPKARAAVPSSI</sequence>
<reference evidence="2 3" key="1">
    <citation type="submission" date="2020-02" db="EMBL/GenBank/DDBJ databases">
        <title>Pseudoroseicyclus tamarix, sp. nov., isolated from offshore sediment of a Tamarix chinensis forest.</title>
        <authorList>
            <person name="Gai Y."/>
        </authorList>
    </citation>
    <scope>NUCLEOTIDE SEQUENCE [LARGE SCALE GENOMIC DNA]</scope>
    <source>
        <strain evidence="2 3">CLL3-39</strain>
    </source>
</reference>
<organism evidence="2 3">
    <name type="scientific">Pseudoroseicyclus tamaricis</name>
    <dbReference type="NCBI Taxonomy" id="2705421"/>
    <lineage>
        <taxon>Bacteria</taxon>
        <taxon>Pseudomonadati</taxon>
        <taxon>Pseudomonadota</taxon>
        <taxon>Alphaproteobacteria</taxon>
        <taxon>Rhodobacterales</taxon>
        <taxon>Paracoccaceae</taxon>
        <taxon>Pseudoroseicyclus</taxon>
    </lineage>
</organism>
<accession>A0A6B2JFG8</accession>
<evidence type="ECO:0000313" key="3">
    <source>
        <dbReference type="Proteomes" id="UP000474757"/>
    </source>
</evidence>
<feature type="transmembrane region" description="Helical" evidence="1">
    <location>
        <begin position="35"/>
        <end position="57"/>
    </location>
</feature>
<keyword evidence="1" id="KW-0812">Transmembrane</keyword>
<dbReference type="RefSeq" id="WP_163889517.1">
    <property type="nucleotide sequence ID" value="NZ_JAAFYS010000001.1"/>
</dbReference>
<dbReference type="Proteomes" id="UP000474757">
    <property type="component" value="Unassembled WGS sequence"/>
</dbReference>
<comment type="caution">
    <text evidence="2">The sequence shown here is derived from an EMBL/GenBank/DDBJ whole genome shotgun (WGS) entry which is preliminary data.</text>
</comment>
<evidence type="ECO:0000256" key="1">
    <source>
        <dbReference type="SAM" id="Phobius"/>
    </source>
</evidence>
<keyword evidence="1" id="KW-1133">Transmembrane helix</keyword>
<dbReference type="EMBL" id="JAAGAB010000001">
    <property type="protein sequence ID" value="NDU99762.1"/>
    <property type="molecule type" value="Genomic_DNA"/>
</dbReference>
<dbReference type="AlphaFoldDB" id="A0A6B2JFG8"/>
<name>A0A6B2JFG8_9RHOB</name>
<gene>
    <name evidence="2" type="ORF">GZA08_02080</name>
</gene>